<dbReference type="SMART" id="SM00432">
    <property type="entry name" value="MADS"/>
    <property type="match status" value="1"/>
</dbReference>
<comment type="subcellular location">
    <subcellularLocation>
        <location evidence="1">Nucleus</location>
    </subcellularLocation>
</comment>
<dbReference type="EMBL" id="JAYKXN010000005">
    <property type="protein sequence ID" value="KAK7284769.1"/>
    <property type="molecule type" value="Genomic_DNA"/>
</dbReference>
<dbReference type="SUPFAM" id="SSF55455">
    <property type="entry name" value="SRF-like"/>
    <property type="match status" value="1"/>
</dbReference>
<feature type="region of interest" description="Disordered" evidence="6">
    <location>
        <begin position="156"/>
        <end position="181"/>
    </location>
</feature>
<keyword evidence="3" id="KW-0238">DNA-binding</keyword>
<evidence type="ECO:0000313" key="9">
    <source>
        <dbReference type="Proteomes" id="UP001359559"/>
    </source>
</evidence>
<feature type="domain" description="MADS-box" evidence="7">
    <location>
        <begin position="4"/>
        <end position="52"/>
    </location>
</feature>
<dbReference type="PROSITE" id="PS50066">
    <property type="entry name" value="MADS_BOX_2"/>
    <property type="match status" value="1"/>
</dbReference>
<evidence type="ECO:0000256" key="6">
    <source>
        <dbReference type="SAM" id="MobiDB-lite"/>
    </source>
</evidence>
<dbReference type="GO" id="GO:0005634">
    <property type="term" value="C:nucleus"/>
    <property type="evidence" value="ECO:0007669"/>
    <property type="project" value="UniProtKB-SubCell"/>
</dbReference>
<gene>
    <name evidence="8" type="ORF">RJT34_19522</name>
</gene>
<evidence type="ECO:0000313" key="8">
    <source>
        <dbReference type="EMBL" id="KAK7284769.1"/>
    </source>
</evidence>
<evidence type="ECO:0000256" key="2">
    <source>
        <dbReference type="ARBA" id="ARBA00023015"/>
    </source>
</evidence>
<keyword evidence="2" id="KW-0805">Transcription regulation</keyword>
<keyword evidence="4" id="KW-0804">Transcription</keyword>
<feature type="region of interest" description="Disordered" evidence="6">
    <location>
        <begin position="216"/>
        <end position="247"/>
    </location>
</feature>
<dbReference type="Proteomes" id="UP001359559">
    <property type="component" value="Unassembled WGS sequence"/>
</dbReference>
<evidence type="ECO:0000256" key="5">
    <source>
        <dbReference type="ARBA" id="ARBA00023242"/>
    </source>
</evidence>
<keyword evidence="9" id="KW-1185">Reference proteome</keyword>
<evidence type="ECO:0000259" key="7">
    <source>
        <dbReference type="PROSITE" id="PS50066"/>
    </source>
</evidence>
<dbReference type="InterPro" id="IPR036879">
    <property type="entry name" value="TF_MADSbox_sf"/>
</dbReference>
<name>A0AAN9IRM3_CLITE</name>
<evidence type="ECO:0000256" key="4">
    <source>
        <dbReference type="ARBA" id="ARBA00023163"/>
    </source>
</evidence>
<proteinExistence type="predicted"/>
<feature type="compositionally biased region" description="Low complexity" evidence="6">
    <location>
        <begin position="162"/>
        <end position="172"/>
    </location>
</feature>
<accession>A0AAN9IRM3</accession>
<organism evidence="8 9">
    <name type="scientific">Clitoria ternatea</name>
    <name type="common">Butterfly pea</name>
    <dbReference type="NCBI Taxonomy" id="43366"/>
    <lineage>
        <taxon>Eukaryota</taxon>
        <taxon>Viridiplantae</taxon>
        <taxon>Streptophyta</taxon>
        <taxon>Embryophyta</taxon>
        <taxon>Tracheophyta</taxon>
        <taxon>Spermatophyta</taxon>
        <taxon>Magnoliopsida</taxon>
        <taxon>eudicotyledons</taxon>
        <taxon>Gunneridae</taxon>
        <taxon>Pentapetalae</taxon>
        <taxon>rosids</taxon>
        <taxon>fabids</taxon>
        <taxon>Fabales</taxon>
        <taxon>Fabaceae</taxon>
        <taxon>Papilionoideae</taxon>
        <taxon>50 kb inversion clade</taxon>
        <taxon>NPAAA clade</taxon>
        <taxon>indigoferoid/millettioid clade</taxon>
        <taxon>Phaseoleae</taxon>
        <taxon>Clitoria</taxon>
    </lineage>
</organism>
<dbReference type="Pfam" id="PF00319">
    <property type="entry name" value="SRF-TF"/>
    <property type="match status" value="1"/>
</dbReference>
<keyword evidence="5" id="KW-0539">Nucleus</keyword>
<dbReference type="AlphaFoldDB" id="A0AAN9IRM3"/>
<reference evidence="8 9" key="1">
    <citation type="submission" date="2024-01" db="EMBL/GenBank/DDBJ databases">
        <title>The genomes of 5 underutilized Papilionoideae crops provide insights into root nodulation and disease resistance.</title>
        <authorList>
            <person name="Yuan L."/>
        </authorList>
    </citation>
    <scope>NUCLEOTIDE SEQUENCE [LARGE SCALE GENOMIC DNA]</scope>
    <source>
        <strain evidence="8">LY-2023</strain>
        <tissue evidence="8">Leaf</tissue>
    </source>
</reference>
<dbReference type="GO" id="GO:0003677">
    <property type="term" value="F:DNA binding"/>
    <property type="evidence" value="ECO:0007669"/>
    <property type="project" value="UniProtKB-KW"/>
</dbReference>
<comment type="caution">
    <text evidence="8">The sequence shown here is derived from an EMBL/GenBank/DDBJ whole genome shotgun (WGS) entry which is preliminary data.</text>
</comment>
<dbReference type="Gene3D" id="3.40.1810.10">
    <property type="entry name" value="Transcription factor, MADS-box"/>
    <property type="match status" value="1"/>
</dbReference>
<sequence length="426" mass="46115">MVKGNTQRVRNRFIQDFKCRKACFEKYRTTLLKMMREVTILCGIGACATILGPGDTVPTVWPSPEDAQQLMRRHTLTSHRLRKSCTPQGYIQRKIKYAQGQLHTLKERNHQKQMSILMHQIHHDRKSLSDFETDDLISLLSYVEAKLQLLKPKTLSSEDSELNLSNENSSNNIHNVPPPSSPFSKEGIEFWANIDDNDEFFGQESIKNLLKNDPVQMNSAGTSDNINKASNLGVLPPPPPPPHTHLSTGGVDMVLLQINSQGYNGGFGVLPEGDYEGLFNFENDNFGSGVWPLGNTNFGGFNVNGSGEFELMSNCSFMGLVNSAPGLVNGSCVGDTGGSGMWPSCGSFGSIDGGSNMTVPSFNIDGTFKGKGKLDENLGVNSDYGAAAFGGSIAANFGGTNNARNLNLGFPFHGNFSSGSSAGNDV</sequence>
<dbReference type="InterPro" id="IPR002100">
    <property type="entry name" value="TF_MADSbox"/>
</dbReference>
<evidence type="ECO:0000256" key="1">
    <source>
        <dbReference type="ARBA" id="ARBA00004123"/>
    </source>
</evidence>
<feature type="compositionally biased region" description="Polar residues" evidence="6">
    <location>
        <begin position="216"/>
        <end position="230"/>
    </location>
</feature>
<evidence type="ECO:0000256" key="3">
    <source>
        <dbReference type="ARBA" id="ARBA00023125"/>
    </source>
</evidence>
<dbReference type="GO" id="GO:0046983">
    <property type="term" value="F:protein dimerization activity"/>
    <property type="evidence" value="ECO:0007669"/>
    <property type="project" value="InterPro"/>
</dbReference>
<protein>
    <recommendedName>
        <fullName evidence="7">MADS-box domain-containing protein</fullName>
    </recommendedName>
</protein>